<proteinExistence type="predicted"/>
<gene>
    <name evidence="1" type="ORF">Poly30_12520</name>
</gene>
<evidence type="ECO:0000313" key="1">
    <source>
        <dbReference type="EMBL" id="QDV05750.1"/>
    </source>
</evidence>
<protein>
    <recommendedName>
        <fullName evidence="3">DUF1990 domain-containing protein</fullName>
    </recommendedName>
</protein>
<accession>A0A518ENU2</accession>
<dbReference type="AlphaFoldDB" id="A0A518ENU2"/>
<keyword evidence="2" id="KW-1185">Reference proteome</keyword>
<organism evidence="1 2">
    <name type="scientific">Saltatorellus ferox</name>
    <dbReference type="NCBI Taxonomy" id="2528018"/>
    <lineage>
        <taxon>Bacteria</taxon>
        <taxon>Pseudomonadati</taxon>
        <taxon>Planctomycetota</taxon>
        <taxon>Planctomycetia</taxon>
        <taxon>Planctomycetia incertae sedis</taxon>
        <taxon>Saltatorellus</taxon>
    </lineage>
</organism>
<name>A0A518ENU2_9BACT</name>
<dbReference type="EMBL" id="CP036434">
    <property type="protein sequence ID" value="QDV05750.1"/>
    <property type="molecule type" value="Genomic_DNA"/>
</dbReference>
<evidence type="ECO:0008006" key="3">
    <source>
        <dbReference type="Google" id="ProtNLM"/>
    </source>
</evidence>
<sequence>MSAARSSDIPSAIDPEVLTRQLLAPPVPKGFRLHVLERSWNFGVPRQQLWDWLNDPRTFTRGQVPPFKVEFLDLPNGDPGGFVPGCLNVHHGPLMSFHGVIGEVRPPEYRDLLYSYGSYALSLRLARPVRLQFWFEERGEGKSLLKLRLDTHTRRWFAPIWGAVNRFFWWNFGLSARLVLRFRR</sequence>
<dbReference type="Proteomes" id="UP000320390">
    <property type="component" value="Chromosome"/>
</dbReference>
<reference evidence="1 2" key="1">
    <citation type="submission" date="2019-02" db="EMBL/GenBank/DDBJ databases">
        <title>Deep-cultivation of Planctomycetes and their phenomic and genomic characterization uncovers novel biology.</title>
        <authorList>
            <person name="Wiegand S."/>
            <person name="Jogler M."/>
            <person name="Boedeker C."/>
            <person name="Pinto D."/>
            <person name="Vollmers J."/>
            <person name="Rivas-Marin E."/>
            <person name="Kohn T."/>
            <person name="Peeters S.H."/>
            <person name="Heuer A."/>
            <person name="Rast P."/>
            <person name="Oberbeckmann S."/>
            <person name="Bunk B."/>
            <person name="Jeske O."/>
            <person name="Meyerdierks A."/>
            <person name="Storesund J.E."/>
            <person name="Kallscheuer N."/>
            <person name="Luecker S."/>
            <person name="Lage O.M."/>
            <person name="Pohl T."/>
            <person name="Merkel B.J."/>
            <person name="Hornburger P."/>
            <person name="Mueller R.-W."/>
            <person name="Bruemmer F."/>
            <person name="Labrenz M."/>
            <person name="Spormann A.M."/>
            <person name="Op den Camp H."/>
            <person name="Overmann J."/>
            <person name="Amann R."/>
            <person name="Jetten M.S.M."/>
            <person name="Mascher T."/>
            <person name="Medema M.H."/>
            <person name="Devos D.P."/>
            <person name="Kaster A.-K."/>
            <person name="Ovreas L."/>
            <person name="Rohde M."/>
            <person name="Galperin M.Y."/>
            <person name="Jogler C."/>
        </authorList>
    </citation>
    <scope>NUCLEOTIDE SEQUENCE [LARGE SCALE GENOMIC DNA]</scope>
    <source>
        <strain evidence="1 2">Poly30</strain>
    </source>
</reference>
<dbReference type="RefSeq" id="WP_145195323.1">
    <property type="nucleotide sequence ID" value="NZ_CP036434.1"/>
</dbReference>
<dbReference type="OrthoDB" id="979198at2"/>
<dbReference type="SUPFAM" id="SSF55961">
    <property type="entry name" value="Bet v1-like"/>
    <property type="match status" value="1"/>
</dbReference>
<evidence type="ECO:0000313" key="2">
    <source>
        <dbReference type="Proteomes" id="UP000320390"/>
    </source>
</evidence>